<reference evidence="1 2" key="1">
    <citation type="submission" date="2020-07" db="EMBL/GenBank/DDBJ databases">
        <title>Draft genome and description of Aeromicrobium phoceense strain Marseille-Q0843 isolated from healthy skin swab.</title>
        <authorList>
            <person name="Boxberger M."/>
            <person name="La Scola B."/>
        </authorList>
    </citation>
    <scope>NUCLEOTIDE SEQUENCE [LARGE SCALE GENOMIC DNA]</scope>
    <source>
        <strain evidence="1 2">Marseille-Q0843</strain>
    </source>
</reference>
<evidence type="ECO:0000313" key="1">
    <source>
        <dbReference type="EMBL" id="MBA4609913.1"/>
    </source>
</evidence>
<comment type="caution">
    <text evidence="1">The sequence shown here is derived from an EMBL/GenBank/DDBJ whole genome shotgun (WGS) entry which is preliminary data.</text>
</comment>
<accession>A0A838XSB4</accession>
<dbReference type="AlphaFoldDB" id="A0A838XSB4"/>
<organism evidence="1 2">
    <name type="scientific">Aeromicrobium phoceense</name>
    <dbReference type="NCBI Taxonomy" id="2754045"/>
    <lineage>
        <taxon>Bacteria</taxon>
        <taxon>Bacillati</taxon>
        <taxon>Actinomycetota</taxon>
        <taxon>Actinomycetes</taxon>
        <taxon>Propionibacteriales</taxon>
        <taxon>Nocardioidaceae</taxon>
        <taxon>Aeromicrobium</taxon>
    </lineage>
</organism>
<dbReference type="RefSeq" id="WP_181756727.1">
    <property type="nucleotide sequence ID" value="NZ_JACEOG010000002.1"/>
</dbReference>
<evidence type="ECO:0000313" key="2">
    <source>
        <dbReference type="Proteomes" id="UP000550354"/>
    </source>
</evidence>
<gene>
    <name evidence="1" type="ORF">H1W00_15640</name>
</gene>
<protein>
    <recommendedName>
        <fullName evidence="3">SnoaL-like domain-containing protein</fullName>
    </recommendedName>
</protein>
<evidence type="ECO:0008006" key="3">
    <source>
        <dbReference type="Google" id="ProtNLM"/>
    </source>
</evidence>
<dbReference type="EMBL" id="JACEOG010000002">
    <property type="protein sequence ID" value="MBA4609913.1"/>
    <property type="molecule type" value="Genomic_DNA"/>
</dbReference>
<sequence length="130" mass="14281">MGEWIAALAALAVPFTGHCDALAALDALRALAWTSGDERLLSRAYAPGTDEADVERLRSWRERGITVEGARTVRASCRIGAGGVEVVERLGPTVAVLADGTRHRLPSDAWDRRIVEVAHRDGWWRIVRVR</sequence>
<proteinExistence type="predicted"/>
<dbReference type="Proteomes" id="UP000550354">
    <property type="component" value="Unassembled WGS sequence"/>
</dbReference>
<name>A0A838XSB4_9ACTN</name>
<keyword evidence="2" id="KW-1185">Reference proteome</keyword>